<reference evidence="2" key="1">
    <citation type="submission" date="2021-01" db="EMBL/GenBank/DDBJ databases">
        <authorList>
            <person name="Corre E."/>
            <person name="Pelletier E."/>
            <person name="Niang G."/>
            <person name="Scheremetjew M."/>
            <person name="Finn R."/>
            <person name="Kale V."/>
            <person name="Holt S."/>
            <person name="Cochrane G."/>
            <person name="Meng A."/>
            <person name="Brown T."/>
            <person name="Cohen L."/>
        </authorList>
    </citation>
    <scope>NUCLEOTIDE SEQUENCE</scope>
    <source>
        <strain evidence="2">UIO037</strain>
    </source>
</reference>
<dbReference type="EMBL" id="HBKO01040469">
    <property type="protein sequence ID" value="CAE2286271.1"/>
    <property type="molecule type" value="Transcribed_RNA"/>
</dbReference>
<evidence type="ECO:0000256" key="1">
    <source>
        <dbReference type="SAM" id="Phobius"/>
    </source>
</evidence>
<feature type="transmembrane region" description="Helical" evidence="1">
    <location>
        <begin position="54"/>
        <end position="75"/>
    </location>
</feature>
<feature type="transmembrane region" description="Helical" evidence="1">
    <location>
        <begin position="130"/>
        <end position="151"/>
    </location>
</feature>
<accession>A0A6T8DUC9</accession>
<dbReference type="InterPro" id="IPR036259">
    <property type="entry name" value="MFS_trans_sf"/>
</dbReference>
<gene>
    <name evidence="2" type="ORF">CPOL0286_LOCUS18585</name>
    <name evidence="3" type="ORF">CPOL0286_LOCUS18586</name>
</gene>
<organism evidence="2">
    <name type="scientific">Prymnesium polylepis</name>
    <dbReference type="NCBI Taxonomy" id="72548"/>
    <lineage>
        <taxon>Eukaryota</taxon>
        <taxon>Haptista</taxon>
        <taxon>Haptophyta</taxon>
        <taxon>Prymnesiophyceae</taxon>
        <taxon>Prymnesiales</taxon>
        <taxon>Prymnesiaceae</taxon>
        <taxon>Prymnesium</taxon>
    </lineage>
</organism>
<proteinExistence type="predicted"/>
<dbReference type="SUPFAM" id="SSF103473">
    <property type="entry name" value="MFS general substrate transporter"/>
    <property type="match status" value="1"/>
</dbReference>
<dbReference type="AlphaFoldDB" id="A0A6T8DUC9"/>
<dbReference type="Gene3D" id="1.20.1250.20">
    <property type="entry name" value="MFS general substrate transporter like domains"/>
    <property type="match status" value="1"/>
</dbReference>
<evidence type="ECO:0008006" key="4">
    <source>
        <dbReference type="Google" id="ProtNLM"/>
    </source>
</evidence>
<keyword evidence="1" id="KW-1133">Transmembrane helix</keyword>
<dbReference type="EMBL" id="HBKO01040467">
    <property type="protein sequence ID" value="CAE2286258.1"/>
    <property type="molecule type" value="Transcribed_RNA"/>
</dbReference>
<keyword evidence="1" id="KW-0472">Membrane</keyword>
<feature type="transmembrane region" description="Helical" evidence="1">
    <location>
        <begin position="20"/>
        <end position="42"/>
    </location>
</feature>
<protein>
    <recommendedName>
        <fullName evidence="4">Major facilitator superfamily (MFS) profile domain-containing protein</fullName>
    </recommendedName>
</protein>
<name>A0A6T8DUC9_9EUKA</name>
<feature type="transmembrane region" description="Helical" evidence="1">
    <location>
        <begin position="81"/>
        <end position="109"/>
    </location>
</feature>
<keyword evidence="1" id="KW-0812">Transmembrane</keyword>
<evidence type="ECO:0000313" key="2">
    <source>
        <dbReference type="EMBL" id="CAE2286258.1"/>
    </source>
</evidence>
<sequence length="180" mass="19504">MEPMYSKVLSEDPYNLDTSEVGLMASIVPLTQTVMIVVAMLLSKFIAPVVQQAIGVAILFTACLLLGPSPLLPFLDKTQGLFITALVCIGIGSAMFLPTHPLFMLRILYREAGLTKKELGGAMAAVSTDFMYSGAIIAPTVSSLVVEAIGFEDFTTIWAFVYVTAWLPCIWVLSRYNAAE</sequence>
<feature type="transmembrane region" description="Helical" evidence="1">
    <location>
        <begin position="157"/>
        <end position="174"/>
    </location>
</feature>
<evidence type="ECO:0000313" key="3">
    <source>
        <dbReference type="EMBL" id="CAE2286271.1"/>
    </source>
</evidence>